<dbReference type="Proteomes" id="UP001331761">
    <property type="component" value="Unassembled WGS sequence"/>
</dbReference>
<comment type="caution">
    <text evidence="1">The sequence shown here is derived from an EMBL/GenBank/DDBJ whole genome shotgun (WGS) entry which is preliminary data.</text>
</comment>
<dbReference type="EMBL" id="WIXE01010232">
    <property type="protein sequence ID" value="KAK5977720.1"/>
    <property type="molecule type" value="Genomic_DNA"/>
</dbReference>
<gene>
    <name evidence="1" type="ORF">GCK32_019024</name>
</gene>
<name>A0AAN8FIY4_TRICO</name>
<sequence length="131" mass="14932">MCFFRRRTIDLGQALCLWCSGELRCTCPHPPPDNIGRAGLVPARPAPHLTLTIHPSTFPPIIFIDSDLDTLDSRRIRFQGQHTLFILKRCCPSAAPSFISQPVYNPPRFHYAQVCHPSYSIRDPEHRVQQV</sequence>
<dbReference type="AlphaFoldDB" id="A0AAN8FIY4"/>
<evidence type="ECO:0000313" key="2">
    <source>
        <dbReference type="Proteomes" id="UP001331761"/>
    </source>
</evidence>
<protein>
    <submittedName>
        <fullName evidence="1">Uncharacterized protein</fullName>
    </submittedName>
</protein>
<keyword evidence="2" id="KW-1185">Reference proteome</keyword>
<feature type="non-terminal residue" evidence="1">
    <location>
        <position position="131"/>
    </location>
</feature>
<accession>A0AAN8FIY4</accession>
<organism evidence="1 2">
    <name type="scientific">Trichostrongylus colubriformis</name>
    <name type="common">Black scour worm</name>
    <dbReference type="NCBI Taxonomy" id="6319"/>
    <lineage>
        <taxon>Eukaryota</taxon>
        <taxon>Metazoa</taxon>
        <taxon>Ecdysozoa</taxon>
        <taxon>Nematoda</taxon>
        <taxon>Chromadorea</taxon>
        <taxon>Rhabditida</taxon>
        <taxon>Rhabditina</taxon>
        <taxon>Rhabditomorpha</taxon>
        <taxon>Strongyloidea</taxon>
        <taxon>Trichostrongylidae</taxon>
        <taxon>Trichostrongylus</taxon>
    </lineage>
</organism>
<evidence type="ECO:0000313" key="1">
    <source>
        <dbReference type="EMBL" id="KAK5977720.1"/>
    </source>
</evidence>
<reference evidence="1 2" key="1">
    <citation type="submission" date="2019-10" db="EMBL/GenBank/DDBJ databases">
        <title>Assembly and Annotation for the nematode Trichostrongylus colubriformis.</title>
        <authorList>
            <person name="Martin J."/>
        </authorList>
    </citation>
    <scope>NUCLEOTIDE SEQUENCE [LARGE SCALE GENOMIC DNA]</scope>
    <source>
        <strain evidence="1">G859</strain>
        <tissue evidence="1">Whole worm</tissue>
    </source>
</reference>
<proteinExistence type="predicted"/>